<dbReference type="PROSITE" id="PS50835">
    <property type="entry name" value="IG_LIKE"/>
    <property type="match status" value="2"/>
</dbReference>
<dbReference type="InterPro" id="IPR013151">
    <property type="entry name" value="Immunoglobulin_dom"/>
</dbReference>
<dbReference type="InterPro" id="IPR007110">
    <property type="entry name" value="Ig-like_dom"/>
</dbReference>
<dbReference type="PANTHER" id="PTHR11738">
    <property type="entry name" value="MHC CLASS I NK CELL RECEPTOR"/>
    <property type="match status" value="1"/>
</dbReference>
<dbReference type="AlphaFoldDB" id="A0ABD1IQX6"/>
<dbReference type="InterPro" id="IPR050412">
    <property type="entry name" value="Ig-like_Receptors_ImmuneReg"/>
</dbReference>
<dbReference type="EMBL" id="JBHFQA010000024">
    <property type="protein sequence ID" value="KAL2077411.1"/>
    <property type="molecule type" value="Genomic_DNA"/>
</dbReference>
<keyword evidence="1" id="KW-1015">Disulfide bond</keyword>
<dbReference type="Pfam" id="PF00047">
    <property type="entry name" value="ig"/>
    <property type="match status" value="1"/>
</dbReference>
<reference evidence="5 6" key="1">
    <citation type="submission" date="2024-09" db="EMBL/GenBank/DDBJ databases">
        <title>A chromosome-level genome assembly of Gray's grenadier anchovy, Coilia grayii.</title>
        <authorList>
            <person name="Fu Z."/>
        </authorList>
    </citation>
    <scope>NUCLEOTIDE SEQUENCE [LARGE SCALE GENOMIC DNA]</scope>
    <source>
        <strain evidence="5">G4</strain>
        <tissue evidence="5">Muscle</tissue>
    </source>
</reference>
<feature type="domain" description="Ig-like" evidence="4">
    <location>
        <begin position="124"/>
        <end position="209"/>
    </location>
</feature>
<proteinExistence type="predicted"/>
<feature type="domain" description="Ig-like" evidence="4">
    <location>
        <begin position="26"/>
        <end position="110"/>
    </location>
</feature>
<sequence>MTSLVFVMLSLVELMNTLTADTIIHPANISAPRMWVKEGDIMTLECSVSDTKISDGPRHMYLCKDGTGILMSMLLKENDTSFKVDNVTTKDSGKYSCVYSHKKMLPREVNATGEHSVFIHVYGPHTVHPALISGEKSLIREGATLQLECQITNGELPEELFLYLCKNGVGRLVEPLMNSTHAIFRIGNITRHDSGNYSCVLAEEQTPMKVRGEGAKFYISVSSEDSKAGDEPRTPCSGNVFRILCSIAVLIVAVVVLSSGRICQQKDVCEEKEEA</sequence>
<evidence type="ECO:0000256" key="2">
    <source>
        <dbReference type="ARBA" id="ARBA00023319"/>
    </source>
</evidence>
<accession>A0ABD1IQX6</accession>
<dbReference type="InterPro" id="IPR013783">
    <property type="entry name" value="Ig-like_fold"/>
</dbReference>
<evidence type="ECO:0000256" key="3">
    <source>
        <dbReference type="SAM" id="SignalP"/>
    </source>
</evidence>
<feature type="chain" id="PRO_5044880148" description="Ig-like domain-containing protein" evidence="3">
    <location>
        <begin position="21"/>
        <end position="275"/>
    </location>
</feature>
<dbReference type="SMART" id="SM00409">
    <property type="entry name" value="IG"/>
    <property type="match status" value="2"/>
</dbReference>
<dbReference type="InterPro" id="IPR003599">
    <property type="entry name" value="Ig_sub"/>
</dbReference>
<name>A0ABD1IQX6_9TELE</name>
<dbReference type="GO" id="GO:0007166">
    <property type="term" value="P:cell surface receptor signaling pathway"/>
    <property type="evidence" value="ECO:0007669"/>
    <property type="project" value="UniProtKB-ARBA"/>
</dbReference>
<comment type="caution">
    <text evidence="5">The sequence shown here is derived from an EMBL/GenBank/DDBJ whole genome shotgun (WGS) entry which is preliminary data.</text>
</comment>
<dbReference type="InterPro" id="IPR036179">
    <property type="entry name" value="Ig-like_dom_sf"/>
</dbReference>
<protein>
    <recommendedName>
        <fullName evidence="4">Ig-like domain-containing protein</fullName>
    </recommendedName>
</protein>
<evidence type="ECO:0000259" key="4">
    <source>
        <dbReference type="PROSITE" id="PS50835"/>
    </source>
</evidence>
<keyword evidence="2" id="KW-0393">Immunoglobulin domain</keyword>
<dbReference type="Gene3D" id="2.60.40.10">
    <property type="entry name" value="Immunoglobulins"/>
    <property type="match status" value="2"/>
</dbReference>
<dbReference type="Proteomes" id="UP001591681">
    <property type="component" value="Unassembled WGS sequence"/>
</dbReference>
<evidence type="ECO:0000313" key="5">
    <source>
        <dbReference type="EMBL" id="KAL2077411.1"/>
    </source>
</evidence>
<keyword evidence="3" id="KW-0732">Signal</keyword>
<evidence type="ECO:0000256" key="1">
    <source>
        <dbReference type="ARBA" id="ARBA00023157"/>
    </source>
</evidence>
<evidence type="ECO:0000313" key="6">
    <source>
        <dbReference type="Proteomes" id="UP001591681"/>
    </source>
</evidence>
<feature type="signal peptide" evidence="3">
    <location>
        <begin position="1"/>
        <end position="20"/>
    </location>
</feature>
<dbReference type="SUPFAM" id="SSF48726">
    <property type="entry name" value="Immunoglobulin"/>
    <property type="match status" value="2"/>
</dbReference>
<gene>
    <name evidence="5" type="ORF">ACEWY4_026915</name>
</gene>
<organism evidence="5 6">
    <name type="scientific">Coilia grayii</name>
    <name type="common">Gray's grenadier anchovy</name>
    <dbReference type="NCBI Taxonomy" id="363190"/>
    <lineage>
        <taxon>Eukaryota</taxon>
        <taxon>Metazoa</taxon>
        <taxon>Chordata</taxon>
        <taxon>Craniata</taxon>
        <taxon>Vertebrata</taxon>
        <taxon>Euteleostomi</taxon>
        <taxon>Actinopterygii</taxon>
        <taxon>Neopterygii</taxon>
        <taxon>Teleostei</taxon>
        <taxon>Clupei</taxon>
        <taxon>Clupeiformes</taxon>
        <taxon>Clupeoidei</taxon>
        <taxon>Engraulidae</taxon>
        <taxon>Coilinae</taxon>
        <taxon>Coilia</taxon>
    </lineage>
</organism>
<dbReference type="PANTHER" id="PTHR11738:SF157">
    <property type="entry name" value="T-CELL-INTERACTING, ACTIVATING RECEPTOR ON MYELOID CELLS PROTEIN 1"/>
    <property type="match status" value="1"/>
</dbReference>
<keyword evidence="6" id="KW-1185">Reference proteome</keyword>